<dbReference type="SMART" id="SM00822">
    <property type="entry name" value="PKS_KR"/>
    <property type="match status" value="1"/>
</dbReference>
<dbReference type="InterPro" id="IPR020807">
    <property type="entry name" value="PKS_DH"/>
</dbReference>
<dbReference type="Pfam" id="PF08240">
    <property type="entry name" value="ADH_N"/>
    <property type="match status" value="1"/>
</dbReference>
<dbReference type="Proteomes" id="UP000308092">
    <property type="component" value="Unassembled WGS sequence"/>
</dbReference>
<dbReference type="GO" id="GO:0031177">
    <property type="term" value="F:phosphopantetheine binding"/>
    <property type="evidence" value="ECO:0007669"/>
    <property type="project" value="InterPro"/>
</dbReference>
<feature type="region of interest" description="N-terminal hotdog fold" evidence="8">
    <location>
        <begin position="988"/>
        <end position="1128"/>
    </location>
</feature>
<dbReference type="InterPro" id="IPR014031">
    <property type="entry name" value="Ketoacyl_synth_C"/>
</dbReference>
<dbReference type="Gene3D" id="3.30.70.3290">
    <property type="match status" value="1"/>
</dbReference>
<dbReference type="InterPro" id="IPR014043">
    <property type="entry name" value="Acyl_transferase_dom"/>
</dbReference>
<dbReference type="Pfam" id="PF23297">
    <property type="entry name" value="ACP_SdgA_C"/>
    <property type="match status" value="1"/>
</dbReference>
<dbReference type="InterPro" id="IPR009081">
    <property type="entry name" value="PP-bd_ACP"/>
</dbReference>
<dbReference type="SUPFAM" id="SSF55048">
    <property type="entry name" value="Probable ACP-binding domain of malonyl-CoA ACP transacylase"/>
    <property type="match status" value="1"/>
</dbReference>
<keyword evidence="7" id="KW-0012">Acyltransferase</keyword>
<dbReference type="InterPro" id="IPR050091">
    <property type="entry name" value="PKS_NRPS_Biosynth_Enz"/>
</dbReference>
<name>A0A4S3J690_9EURO</name>
<dbReference type="PANTHER" id="PTHR43775:SF29">
    <property type="entry name" value="ASPERFURANONE POLYKETIDE SYNTHASE AFOG-RELATED"/>
    <property type="match status" value="1"/>
</dbReference>
<evidence type="ECO:0000256" key="3">
    <source>
        <dbReference type="ARBA" id="ARBA00022679"/>
    </source>
</evidence>
<dbReference type="CDD" id="cd00833">
    <property type="entry name" value="PKS"/>
    <property type="match status" value="1"/>
</dbReference>
<dbReference type="Pfam" id="PF21089">
    <property type="entry name" value="PKS_DH_N"/>
    <property type="match status" value="1"/>
</dbReference>
<evidence type="ECO:0000259" key="11">
    <source>
        <dbReference type="PROSITE" id="PS52019"/>
    </source>
</evidence>
<dbReference type="InterPro" id="IPR016036">
    <property type="entry name" value="Malonyl_transacylase_ACP-bd"/>
</dbReference>
<dbReference type="PROSITE" id="PS50075">
    <property type="entry name" value="CARRIER"/>
    <property type="match status" value="1"/>
</dbReference>
<dbReference type="SMART" id="SM00825">
    <property type="entry name" value="PKS_KS"/>
    <property type="match status" value="1"/>
</dbReference>
<dbReference type="InterPro" id="IPR042104">
    <property type="entry name" value="PKS_dehydratase_sf"/>
</dbReference>
<dbReference type="GO" id="GO:0016491">
    <property type="term" value="F:oxidoreductase activity"/>
    <property type="evidence" value="ECO:0007669"/>
    <property type="project" value="UniProtKB-KW"/>
</dbReference>
<dbReference type="FunFam" id="3.40.50.720:FF:000209">
    <property type="entry name" value="Polyketide synthase Pks12"/>
    <property type="match status" value="1"/>
</dbReference>
<dbReference type="EMBL" id="SOSA01000543">
    <property type="protein sequence ID" value="THC90242.1"/>
    <property type="molecule type" value="Genomic_DNA"/>
</dbReference>
<feature type="domain" description="PKS/mFAS DH" evidence="11">
    <location>
        <begin position="988"/>
        <end position="1304"/>
    </location>
</feature>
<organism evidence="12 13">
    <name type="scientific">Aspergillus tanneri</name>
    <dbReference type="NCBI Taxonomy" id="1220188"/>
    <lineage>
        <taxon>Eukaryota</taxon>
        <taxon>Fungi</taxon>
        <taxon>Dikarya</taxon>
        <taxon>Ascomycota</taxon>
        <taxon>Pezizomycotina</taxon>
        <taxon>Eurotiomycetes</taxon>
        <taxon>Eurotiomycetidae</taxon>
        <taxon>Eurotiales</taxon>
        <taxon>Aspergillaceae</taxon>
        <taxon>Aspergillus</taxon>
        <taxon>Aspergillus subgen. Circumdati</taxon>
    </lineage>
</organism>
<keyword evidence="5" id="KW-0560">Oxidoreductase</keyword>
<dbReference type="SUPFAM" id="SSF47336">
    <property type="entry name" value="ACP-like"/>
    <property type="match status" value="1"/>
</dbReference>
<dbReference type="Pfam" id="PF16197">
    <property type="entry name" value="KAsynt_C_assoc"/>
    <property type="match status" value="1"/>
</dbReference>
<dbReference type="GO" id="GO:0006633">
    <property type="term" value="P:fatty acid biosynthetic process"/>
    <property type="evidence" value="ECO:0007669"/>
    <property type="project" value="InterPro"/>
</dbReference>
<evidence type="ECO:0000313" key="12">
    <source>
        <dbReference type="EMBL" id="THC90242.1"/>
    </source>
</evidence>
<keyword evidence="6" id="KW-0511">Multifunctional enzyme</keyword>
<dbReference type="CDD" id="cd08954">
    <property type="entry name" value="KR_1_FAS_SDR_x"/>
    <property type="match status" value="1"/>
</dbReference>
<feature type="domain" description="Carrier" evidence="9">
    <location>
        <begin position="2476"/>
        <end position="2553"/>
    </location>
</feature>
<dbReference type="InterPro" id="IPR057326">
    <property type="entry name" value="KR_dom"/>
</dbReference>
<dbReference type="Pfam" id="PF08659">
    <property type="entry name" value="KR"/>
    <property type="match status" value="1"/>
</dbReference>
<dbReference type="InterPro" id="IPR049552">
    <property type="entry name" value="PKS_DH_N"/>
</dbReference>
<dbReference type="PROSITE" id="PS52019">
    <property type="entry name" value="PKS_MFAS_DH"/>
    <property type="match status" value="1"/>
</dbReference>
<dbReference type="Gene3D" id="3.40.50.720">
    <property type="entry name" value="NAD(P)-binding Rossmann-like Domain"/>
    <property type="match status" value="2"/>
</dbReference>
<dbReference type="SUPFAM" id="SSF53335">
    <property type="entry name" value="S-adenosyl-L-methionine-dependent methyltransferases"/>
    <property type="match status" value="1"/>
</dbReference>
<dbReference type="SMART" id="SM00827">
    <property type="entry name" value="PKS_AT"/>
    <property type="match status" value="1"/>
</dbReference>
<keyword evidence="2" id="KW-0597">Phosphoprotein</keyword>
<dbReference type="SUPFAM" id="SSF52151">
    <property type="entry name" value="FabD/lysophospholipase-like"/>
    <property type="match status" value="1"/>
</dbReference>
<protein>
    <submittedName>
        <fullName evidence="12">Uncharacterized protein</fullName>
    </submittedName>
</protein>
<dbReference type="InterPro" id="IPR006162">
    <property type="entry name" value="Ppantetheine_attach_site"/>
</dbReference>
<dbReference type="InterPro" id="IPR029063">
    <property type="entry name" value="SAM-dependent_MTases_sf"/>
</dbReference>
<dbReference type="STRING" id="1220188.A0A4S3J690"/>
<evidence type="ECO:0000256" key="5">
    <source>
        <dbReference type="ARBA" id="ARBA00023002"/>
    </source>
</evidence>
<feature type="domain" description="Ketosynthase family 3 (KS3)" evidence="10">
    <location>
        <begin position="2"/>
        <end position="426"/>
    </location>
</feature>
<feature type="region of interest" description="C-terminal hotdog fold" evidence="8">
    <location>
        <begin position="1147"/>
        <end position="1304"/>
    </location>
</feature>
<dbReference type="PROSITE" id="PS00606">
    <property type="entry name" value="KS3_1"/>
    <property type="match status" value="1"/>
</dbReference>
<dbReference type="Gene3D" id="3.10.129.110">
    <property type="entry name" value="Polyketide synthase dehydratase"/>
    <property type="match status" value="1"/>
</dbReference>
<feature type="active site" description="Proton acceptor; for dehydratase activity" evidence="8">
    <location>
        <position position="1020"/>
    </location>
</feature>
<dbReference type="Pfam" id="PF08242">
    <property type="entry name" value="Methyltransf_12"/>
    <property type="match status" value="1"/>
</dbReference>
<dbReference type="SUPFAM" id="SSF51735">
    <property type="entry name" value="NAD(P)-binding Rossmann-fold domains"/>
    <property type="match status" value="3"/>
</dbReference>
<evidence type="ECO:0000259" key="9">
    <source>
        <dbReference type="PROSITE" id="PS50075"/>
    </source>
</evidence>
<dbReference type="SUPFAM" id="SSF50129">
    <property type="entry name" value="GroES-like"/>
    <property type="match status" value="1"/>
</dbReference>
<evidence type="ECO:0000313" key="13">
    <source>
        <dbReference type="Proteomes" id="UP000308092"/>
    </source>
</evidence>
<dbReference type="InterPro" id="IPR020806">
    <property type="entry name" value="PKS_PP-bd"/>
</dbReference>
<dbReference type="InterPro" id="IPR036291">
    <property type="entry name" value="NAD(P)-bd_dom_sf"/>
</dbReference>
<evidence type="ECO:0000259" key="10">
    <source>
        <dbReference type="PROSITE" id="PS52004"/>
    </source>
</evidence>
<dbReference type="Gene3D" id="3.90.180.10">
    <property type="entry name" value="Medium-chain alcohol dehydrogenases, catalytic domain"/>
    <property type="match status" value="1"/>
</dbReference>
<dbReference type="InterPro" id="IPR036736">
    <property type="entry name" value="ACP-like_sf"/>
</dbReference>
<dbReference type="Pfam" id="PF00109">
    <property type="entry name" value="ketoacyl-synt"/>
    <property type="match status" value="1"/>
</dbReference>
<dbReference type="InterPro" id="IPR016039">
    <property type="entry name" value="Thiolase-like"/>
</dbReference>
<dbReference type="InterPro" id="IPR014030">
    <property type="entry name" value="Ketoacyl_synth_N"/>
</dbReference>
<feature type="active site" description="Proton donor; for dehydratase activity" evidence="8">
    <location>
        <position position="1212"/>
    </location>
</feature>
<keyword evidence="13" id="KW-1185">Reference proteome</keyword>
<evidence type="ECO:0000256" key="4">
    <source>
        <dbReference type="ARBA" id="ARBA00022857"/>
    </source>
</evidence>
<evidence type="ECO:0000256" key="7">
    <source>
        <dbReference type="ARBA" id="ARBA00023315"/>
    </source>
</evidence>
<dbReference type="CDD" id="cd05195">
    <property type="entry name" value="enoyl_red"/>
    <property type="match status" value="1"/>
</dbReference>
<evidence type="ECO:0000256" key="6">
    <source>
        <dbReference type="ARBA" id="ARBA00023268"/>
    </source>
</evidence>
<dbReference type="InterPro" id="IPR001227">
    <property type="entry name" value="Ac_transferase_dom_sf"/>
</dbReference>
<keyword evidence="1" id="KW-0596">Phosphopantetheine</keyword>
<dbReference type="SMART" id="SM00823">
    <property type="entry name" value="PKS_PP"/>
    <property type="match status" value="1"/>
</dbReference>
<dbReference type="Gene3D" id="3.40.47.10">
    <property type="match status" value="1"/>
</dbReference>
<dbReference type="FunFam" id="3.40.47.10:FF:000019">
    <property type="entry name" value="Polyketide synthase type I"/>
    <property type="match status" value="1"/>
</dbReference>
<dbReference type="CDD" id="cd02440">
    <property type="entry name" value="AdoMet_MTases"/>
    <property type="match status" value="1"/>
</dbReference>
<evidence type="ECO:0000256" key="2">
    <source>
        <dbReference type="ARBA" id="ARBA00022553"/>
    </source>
</evidence>
<dbReference type="PROSITE" id="PS52004">
    <property type="entry name" value="KS3_2"/>
    <property type="match status" value="1"/>
</dbReference>
<dbReference type="GO" id="GO:0004315">
    <property type="term" value="F:3-oxoacyl-[acyl-carrier-protein] synthase activity"/>
    <property type="evidence" value="ECO:0007669"/>
    <property type="project" value="InterPro"/>
</dbReference>
<dbReference type="InterPro" id="IPR020841">
    <property type="entry name" value="PKS_Beta-ketoAc_synthase_dom"/>
</dbReference>
<dbReference type="Gene3D" id="1.10.1200.10">
    <property type="entry name" value="ACP-like"/>
    <property type="match status" value="1"/>
</dbReference>
<dbReference type="InterPro" id="IPR013968">
    <property type="entry name" value="PKS_KR"/>
</dbReference>
<comment type="caution">
    <text evidence="12">The sequence shown here is derived from an EMBL/GenBank/DDBJ whole genome shotgun (WGS) entry which is preliminary data.</text>
</comment>
<dbReference type="GO" id="GO:1901336">
    <property type="term" value="P:lactone biosynthetic process"/>
    <property type="evidence" value="ECO:0007669"/>
    <property type="project" value="UniProtKB-ARBA"/>
</dbReference>
<dbReference type="PANTHER" id="PTHR43775">
    <property type="entry name" value="FATTY ACID SYNTHASE"/>
    <property type="match status" value="1"/>
</dbReference>
<dbReference type="InterPro" id="IPR013217">
    <property type="entry name" value="Methyltransf_12"/>
</dbReference>
<dbReference type="GO" id="GO:0044550">
    <property type="term" value="P:secondary metabolite biosynthetic process"/>
    <property type="evidence" value="ECO:0007669"/>
    <property type="project" value="UniProtKB-ARBA"/>
</dbReference>
<keyword evidence="3" id="KW-0808">Transferase</keyword>
<sequence>MTADIAIIGMSCRFPGDASEPSRLWDALADGKSAWSEVPEDRFNMKAFYHKRDPHNSTTNTPGGHFLNTDVAAFDCSFFEMKPTEAPAVDPQQRITLELAYEAFENAGLTLPQLWGSSTGVYVGQWSSDYSEILARDPESEERYHTLGIGPAITSNRVSYFFNLRGPSFTVDTGCSASLVALHNAVQSLRSGESTMSLVGGVNILLDPQRFTYQSKLKMFSPDGRCFSFDERANGYGRGEGCGCVVLKPLASAIKDGDPIRAVIRNSALNQDGRTPQGISVPSREAQEELIRRAYAEVGLVPTETDYVEAHGTGTAVGDPLEAEAIANVLARPRDSSQGPLVVGSVKGNIGHTESAAGIAGLIKAVLMLENQAVPPQVNYERPNPKVPLDLWNLQIPIRFEKKDLRRISVNSFGYGGTNAHVIVDRVDEHIHPENNVNGINGTNGVHATNGVHGTNGIDSTNGVSGTNGVHVTNGIDNTNGGNGTNGINGASDSHIAAERPRVFILSAAEEQSCHKNAERLAQYLTKSPAALLEESNELMDRLAITVNKRTVHEYNASIVAYDQEDLVAQLEVLQQTPIAVRAPFKGGARVGYVFGGQGAQYYNMGREMITKDWPAFCQSLDRANTHLRTMGCEWDLLTELSHEKAADSNVDEPVYGQTLSTVIQLALVDTLAALDLSPSTVVGHSSGEIAAAYAVGALSFEDALTVAYHRGRLTSKLVASGVSGGMLAVGASPEVAQTYIDQVKATCTDTSEVKIACYNSPASVTLSGDNDRIAAVAALLQEDDVFHRKLRTRGAAYHSQMMQAIEEDYRSAIAHIQPRPLAGHMMSSLHGKKLSAGFLLDGDYWARNLVSPVRFAGALRGMIVGDKHEGGGQQQDLDIDLLLEVGPHAQMQGAAKEMLQKLGSSTRVHYMSCLRRKASAAESMLRALADLFTLGAPVNLHQANAGFMTPLPAMLNDVPPYAFNHEQRHWHDGRISREFTHRQFLPHELLGNLSADVNHMEPRWRRIMNLREMPWLQHHLVQGQVIFPAAGYLAMAMEAMRRFTAFETENQSKATVGYSFSNCSFVKALVLREGDTDTEMCLSLRPETRSAKGSWPDWKEFRIFSTSSGKRWSEHCRGRIRAVTDDGMLADRLRDTTTIEVKNRVQHHITPTRFYAAARQVGMEWYTPFDNVVSLEALADSSVTTNKMPGLHPSAHPFGEESYIVHPGMLDSTLFHGVCASILVERASKAPMVPVFIERLTVSTALEVPEGTELRTYSLAQDKGTCWSGQIELDERPMMSFHGLRIAQLPGNDLSARSLQLAHSPEWVSHYPSMTRAQVIAHCTHSLPAGSARHRNIALNADTRAHAERALQLIQPDQVAAGFQQSWYQWLQSFTATEPDSPELVSEARVATTSDPSVCFEAVKRVGENLEDLLTGVTDSLSILTLNDLLGQLYSEERNGRCYHQINTYCKTLGEYNPSLRMLEVGGGTASATLPLLQALSHHGQPLVAQYDFTDLSTAFFPAARERLAQYGNIVNYEAFDLACSPDLQGFEPGTYDVVVACNVVHTTPNIASSLGNIRQLLRPGGTLILMEITNPEPFYQLIFGSLSGWWSGVDEGRVSSAVLSESDWKQQLVKQGFESDPVIVSDYADGEGATISVIFARTPVESPRYPSDISLHFTSGIVAEHLRQSPGPLDLRQITTGSLDSIPNIAKTVLVIDPEMCEALAGRMDASLWQEFQKCALSCKGLILISRGATGDTPVPEGALTIGLARSLRLEQPGIRYVTLDLDPSHRAMDERLSQWLTTLLTSETFDLDRDRGSIGLDCEFAERNGQLYVNRMFPNEQLNQSIVRATARAKPAPTAFLQRSRPLRVELGVPGLLETFRWADDVEHARGLAPDEIRIECRAASINFRDVLVASGELGASATMMNDCAGTVVEVGSNMTARYAVGDRVCSYYAQSYNNYPIVDGHHCARIPDNVSFALGASLPIVWATTYHSLVNVAKLQAGESILIHAAAGAVGQAAVLLAQHLGAVVYATCGSQEKRARLESLGVPPEHIFTSRSAAFGPALLAATKNKGVNVILNSLAGELFRESLECLASFGRFIEIGKKDFLDDALMPTRFLLRNITFSCVDLVQMINEDKMLVHRLLNDVVDLVQTISQDKMLVHQLKMGEIESAFRLISAGKHMGKVILTADPDEMVPALPETPVLPQLLPSATYILAGGFGGLGVYLIRWLASRGARTIVSLSRSGAKTSAAKACIAEMHSQGVKVLSKACDIASKEAVEAVVRDLQAVDGVGQIRGVINAAMALEDVLFDQMEHWQWEASLAPKVAGTRNMHEVLPTDMDFFVVLSSVAGVIGHPAQVNYTAACAFQDAFMHYRRGRGQPAFAIDVGVVGDAGFVSESPAVFANMKRQGFPFISVAELLATLDYVLVARKLECQAALGLVPDAGVKKPDWFEQRHVSHLVQDSARFAGAELDDNSGSDSDHIDKIGRANSVEEAVEAVGAAVLDELSKLIITPVDRILPHRTLDSYGVDSLVVVELRNWIVAMLAADVSLLVIRESRSIENLIQLVSSKSRLVPVKLQEAVSKLG</sequence>
<dbReference type="SMART" id="SM00829">
    <property type="entry name" value="PKS_ER"/>
    <property type="match status" value="1"/>
</dbReference>
<dbReference type="Pfam" id="PF00107">
    <property type="entry name" value="ADH_zinc_N"/>
    <property type="match status" value="1"/>
</dbReference>
<keyword evidence="4" id="KW-0521">NADP</keyword>
<evidence type="ECO:0000256" key="1">
    <source>
        <dbReference type="ARBA" id="ARBA00022450"/>
    </source>
</evidence>
<dbReference type="Pfam" id="PF02801">
    <property type="entry name" value="Ketoacyl-synt_C"/>
    <property type="match status" value="1"/>
</dbReference>
<dbReference type="GO" id="GO:0004312">
    <property type="term" value="F:fatty acid synthase activity"/>
    <property type="evidence" value="ECO:0007669"/>
    <property type="project" value="TreeGrafter"/>
</dbReference>
<proteinExistence type="predicted"/>
<dbReference type="InterPro" id="IPR011032">
    <property type="entry name" value="GroES-like_sf"/>
</dbReference>
<dbReference type="Gene3D" id="3.40.366.10">
    <property type="entry name" value="Malonyl-Coenzyme A Acyl Carrier Protein, domain 2"/>
    <property type="match status" value="1"/>
</dbReference>
<dbReference type="InterPro" id="IPR013154">
    <property type="entry name" value="ADH-like_N"/>
</dbReference>
<dbReference type="InterPro" id="IPR049900">
    <property type="entry name" value="PKS_mFAS_DH"/>
</dbReference>
<dbReference type="Gene3D" id="3.40.50.150">
    <property type="entry name" value="Vaccinia Virus protein VP39"/>
    <property type="match status" value="1"/>
</dbReference>
<dbReference type="InterPro" id="IPR049551">
    <property type="entry name" value="PKS_DH_C"/>
</dbReference>
<dbReference type="PROSITE" id="PS00012">
    <property type="entry name" value="PHOSPHOPANTETHEINE"/>
    <property type="match status" value="1"/>
</dbReference>
<dbReference type="SMART" id="SM00826">
    <property type="entry name" value="PKS_DH"/>
    <property type="match status" value="1"/>
</dbReference>
<dbReference type="Pfam" id="PF14765">
    <property type="entry name" value="PS-DH"/>
    <property type="match status" value="1"/>
</dbReference>
<dbReference type="InterPro" id="IPR013149">
    <property type="entry name" value="ADH-like_C"/>
</dbReference>
<dbReference type="SUPFAM" id="SSF53901">
    <property type="entry name" value="Thiolase-like"/>
    <property type="match status" value="1"/>
</dbReference>
<dbReference type="Pfam" id="PF00698">
    <property type="entry name" value="Acyl_transf_1"/>
    <property type="match status" value="1"/>
</dbReference>
<reference evidence="12 13" key="1">
    <citation type="submission" date="2019-03" db="EMBL/GenBank/DDBJ databases">
        <title>The genome sequence of a newly discovered highly antifungal drug resistant Aspergillus species, Aspergillus tanneri NIH 1004.</title>
        <authorList>
            <person name="Mounaud S."/>
            <person name="Singh I."/>
            <person name="Joardar V."/>
            <person name="Pakala S."/>
            <person name="Pakala S."/>
            <person name="Venepally P."/>
            <person name="Hoover J."/>
            <person name="Nierman W."/>
            <person name="Chung J."/>
            <person name="Losada L."/>
        </authorList>
    </citation>
    <scope>NUCLEOTIDE SEQUENCE [LARGE SCALE GENOMIC DNA]</scope>
    <source>
        <strain evidence="12 13">NIH1004</strain>
    </source>
</reference>
<evidence type="ECO:0000256" key="8">
    <source>
        <dbReference type="PROSITE-ProRule" id="PRU01363"/>
    </source>
</evidence>
<dbReference type="InterPro" id="IPR018201">
    <property type="entry name" value="Ketoacyl_synth_AS"/>
</dbReference>
<accession>A0A4S3J690</accession>
<dbReference type="InterPro" id="IPR020843">
    <property type="entry name" value="ER"/>
</dbReference>
<dbReference type="VEuPathDB" id="FungiDB:EYZ11_010303"/>
<gene>
    <name evidence="12" type="ORF">EYZ11_010303</name>
</gene>
<dbReference type="InterPro" id="IPR016035">
    <property type="entry name" value="Acyl_Trfase/lysoPLipase"/>
</dbReference>
<dbReference type="InterPro" id="IPR032821">
    <property type="entry name" value="PKS_assoc"/>
</dbReference>